<dbReference type="InterPro" id="IPR000972">
    <property type="entry name" value="TF_octamer"/>
</dbReference>
<dbReference type="SUPFAM" id="SSF46689">
    <property type="entry name" value="Homeodomain-like"/>
    <property type="match status" value="1"/>
</dbReference>
<dbReference type="InterPro" id="IPR001356">
    <property type="entry name" value="HD"/>
</dbReference>
<dbReference type="InterPro" id="IPR010982">
    <property type="entry name" value="Lambda_DNA-bd_dom_sf"/>
</dbReference>
<evidence type="ECO:0000313" key="16">
    <source>
        <dbReference type="Proteomes" id="UP000265020"/>
    </source>
</evidence>
<keyword evidence="4" id="KW-0217">Developmental protein</keyword>
<dbReference type="PANTHER" id="PTHR11636:SF46">
    <property type="entry name" value="POU DOMAIN, CLASS 2, TRANSCRIPTION FACTOR 2"/>
    <property type="match status" value="1"/>
</dbReference>
<keyword evidence="5 9" id="KW-0238">DNA-binding</keyword>
<proteinExistence type="inferred from homology"/>
<evidence type="ECO:0000256" key="5">
    <source>
        <dbReference type="ARBA" id="ARBA00023125"/>
    </source>
</evidence>
<comment type="similarity">
    <text evidence="3">Belongs to the POU transcription factor family. Class-3 subfamily.</text>
</comment>
<dbReference type="InterPro" id="IPR000327">
    <property type="entry name" value="POU_dom"/>
</dbReference>
<organism evidence="15 16">
    <name type="scientific">Cyprinodon variegatus</name>
    <name type="common">Sheepshead minnow</name>
    <dbReference type="NCBI Taxonomy" id="28743"/>
    <lineage>
        <taxon>Eukaryota</taxon>
        <taxon>Metazoa</taxon>
        <taxon>Chordata</taxon>
        <taxon>Craniata</taxon>
        <taxon>Vertebrata</taxon>
        <taxon>Euteleostomi</taxon>
        <taxon>Actinopterygii</taxon>
        <taxon>Neopterygii</taxon>
        <taxon>Teleostei</taxon>
        <taxon>Neoteleostei</taxon>
        <taxon>Acanthomorphata</taxon>
        <taxon>Ovalentaria</taxon>
        <taxon>Atherinomorphae</taxon>
        <taxon>Cyprinodontiformes</taxon>
        <taxon>Cyprinodontidae</taxon>
        <taxon>Cyprinodon</taxon>
    </lineage>
</organism>
<dbReference type="Gene3D" id="1.10.260.40">
    <property type="entry name" value="lambda repressor-like DNA-binding domains"/>
    <property type="match status" value="1"/>
</dbReference>
<protein>
    <recommendedName>
        <fullName evidence="11">POU domain protein</fullName>
    </recommendedName>
</protein>
<dbReference type="PANTHER" id="PTHR11636">
    <property type="entry name" value="POU DOMAIN"/>
    <property type="match status" value="1"/>
</dbReference>
<dbReference type="OMA" id="EESCEMI"/>
<dbReference type="PRINTS" id="PR00028">
    <property type="entry name" value="POUDOMAIN"/>
</dbReference>
<dbReference type="InterPro" id="IPR013847">
    <property type="entry name" value="POU"/>
</dbReference>
<dbReference type="FunFam" id="1.10.10.60:FF:000005">
    <property type="entry name" value="POU domain protein"/>
    <property type="match status" value="1"/>
</dbReference>
<evidence type="ECO:0000256" key="9">
    <source>
        <dbReference type="PROSITE-ProRule" id="PRU00108"/>
    </source>
</evidence>
<dbReference type="PROSITE" id="PS00035">
    <property type="entry name" value="POU_1"/>
    <property type="match status" value="1"/>
</dbReference>
<feature type="domain" description="Homeobox" evidence="13">
    <location>
        <begin position="196"/>
        <end position="256"/>
    </location>
</feature>
<evidence type="ECO:0000256" key="10">
    <source>
        <dbReference type="RuleBase" id="RU000682"/>
    </source>
</evidence>
<feature type="region of interest" description="Disordered" evidence="12">
    <location>
        <begin position="177"/>
        <end position="203"/>
    </location>
</feature>
<evidence type="ECO:0000313" key="15">
    <source>
        <dbReference type="Ensembl" id="ENSCVAP00000019593.1"/>
    </source>
</evidence>
<comment type="subcellular location">
    <subcellularLocation>
        <location evidence="1 9 10">Nucleus</location>
    </subcellularLocation>
</comment>
<dbReference type="Gene3D" id="1.10.10.60">
    <property type="entry name" value="Homeodomain-like"/>
    <property type="match status" value="1"/>
</dbReference>
<evidence type="ECO:0000256" key="3">
    <source>
        <dbReference type="ARBA" id="ARBA00010250"/>
    </source>
</evidence>
<dbReference type="GeneTree" id="ENSGT00940000160115"/>
<keyword evidence="16" id="KW-1185">Reference proteome</keyword>
<dbReference type="Ensembl" id="ENSCVAT00000033197.1">
    <property type="protein sequence ID" value="ENSCVAP00000019593.1"/>
    <property type="gene ID" value="ENSCVAG00000023006.1"/>
</dbReference>
<evidence type="ECO:0000259" key="14">
    <source>
        <dbReference type="PROSITE" id="PS51179"/>
    </source>
</evidence>
<dbReference type="PRINTS" id="PR00029">
    <property type="entry name" value="OCTAMER"/>
</dbReference>
<dbReference type="Pfam" id="PF00157">
    <property type="entry name" value="Pou"/>
    <property type="match status" value="1"/>
</dbReference>
<reference evidence="15" key="2">
    <citation type="submission" date="2025-09" db="UniProtKB">
        <authorList>
            <consortium name="Ensembl"/>
        </authorList>
    </citation>
    <scope>IDENTIFICATION</scope>
</reference>
<feature type="region of interest" description="Disordered" evidence="12">
    <location>
        <begin position="254"/>
        <end position="336"/>
    </location>
</feature>
<evidence type="ECO:0000256" key="7">
    <source>
        <dbReference type="ARBA" id="ARBA00023163"/>
    </source>
</evidence>
<dbReference type="InterPro" id="IPR050255">
    <property type="entry name" value="POU_domain_TF"/>
</dbReference>
<evidence type="ECO:0000256" key="11">
    <source>
        <dbReference type="RuleBase" id="RU361194"/>
    </source>
</evidence>
<dbReference type="InterPro" id="IPR009057">
    <property type="entry name" value="Homeodomain-like_sf"/>
</dbReference>
<evidence type="ECO:0000256" key="4">
    <source>
        <dbReference type="ARBA" id="ARBA00022473"/>
    </source>
</evidence>
<feature type="DNA-binding region" description="Homeobox" evidence="9">
    <location>
        <begin position="198"/>
        <end position="257"/>
    </location>
</feature>
<feature type="compositionally biased region" description="Low complexity" evidence="12">
    <location>
        <begin position="177"/>
        <end position="189"/>
    </location>
</feature>
<dbReference type="CDD" id="cd00086">
    <property type="entry name" value="homeodomain"/>
    <property type="match status" value="1"/>
</dbReference>
<name>A0A3Q2DJU5_CYPVA</name>
<evidence type="ECO:0000256" key="8">
    <source>
        <dbReference type="ARBA" id="ARBA00023242"/>
    </source>
</evidence>
<feature type="compositionally biased region" description="Low complexity" evidence="12">
    <location>
        <begin position="287"/>
        <end position="297"/>
    </location>
</feature>
<dbReference type="STRING" id="28743.ENSCVAP00000019593"/>
<keyword evidence="6 9" id="KW-0371">Homeobox</keyword>
<dbReference type="PROSITE" id="PS50071">
    <property type="entry name" value="HOMEOBOX_2"/>
    <property type="match status" value="1"/>
</dbReference>
<keyword evidence="7 11" id="KW-0804">Transcription</keyword>
<dbReference type="AlphaFoldDB" id="A0A3Q2DJU5"/>
<evidence type="ECO:0000256" key="2">
    <source>
        <dbReference type="ARBA" id="ARBA00008879"/>
    </source>
</evidence>
<feature type="compositionally biased region" description="Low complexity" evidence="12">
    <location>
        <begin position="258"/>
        <end position="272"/>
    </location>
</feature>
<feature type="domain" description="POU-specific" evidence="14">
    <location>
        <begin position="96"/>
        <end position="170"/>
    </location>
</feature>
<dbReference type="Proteomes" id="UP000265020">
    <property type="component" value="Unassembled WGS sequence"/>
</dbReference>
<dbReference type="InterPro" id="IPR017970">
    <property type="entry name" value="Homeobox_CS"/>
</dbReference>
<evidence type="ECO:0000256" key="6">
    <source>
        <dbReference type="ARBA" id="ARBA00023155"/>
    </source>
</evidence>
<dbReference type="FunFam" id="1.10.260.40:FF:000001">
    <property type="entry name" value="POU domain protein"/>
    <property type="match status" value="1"/>
</dbReference>
<sequence length="357" mass="38999">MFVLQDIQQLLQLQQLVLMPGHPLQSPAQFLLSQPAQAQQPQQGLLSTANLIQLPQQSAGGLLTSPPRMGLQAQVANRNLNETQVDSSASTAHMSEEPSDLEELEQFARTFKQRRIKLGFTQGDVGVAMGKLYGNDFSQTTISRFEALNLSFKNMCKLKPLLEKWLSDAETMAVDSMLPSPSSISSPMLGMEGLPGRRRKKRTSIETNVRVVLERNFSTNQKPTSEEILLMAEQLNMEKEVIRVWFCNRRQKEKRINPSSSSTPPLPSQTSPVVTHKAHCYSPHMVASRSSSSPSASCPMTPVSSAAMSSSVTPPPLPPHSTASPAPSSLGTSGLSTGSVSSHSLFSFQTQIHAIKY</sequence>
<evidence type="ECO:0000256" key="12">
    <source>
        <dbReference type="SAM" id="MobiDB-lite"/>
    </source>
</evidence>
<reference evidence="15" key="1">
    <citation type="submission" date="2025-08" db="UniProtKB">
        <authorList>
            <consortium name="Ensembl"/>
        </authorList>
    </citation>
    <scope>IDENTIFICATION</scope>
</reference>
<dbReference type="GO" id="GO:0005634">
    <property type="term" value="C:nucleus"/>
    <property type="evidence" value="ECO:0007669"/>
    <property type="project" value="UniProtKB-SubCell"/>
</dbReference>
<evidence type="ECO:0000256" key="1">
    <source>
        <dbReference type="ARBA" id="ARBA00004123"/>
    </source>
</evidence>
<dbReference type="SMART" id="SM00352">
    <property type="entry name" value="POU"/>
    <property type="match status" value="1"/>
</dbReference>
<accession>A0A3Q2DJU5</accession>
<keyword evidence="8 9" id="KW-0539">Nucleus</keyword>
<feature type="compositionally biased region" description="Low complexity" evidence="12">
    <location>
        <begin position="320"/>
        <end position="336"/>
    </location>
</feature>
<dbReference type="SUPFAM" id="SSF47413">
    <property type="entry name" value="lambda repressor-like DNA-binding domains"/>
    <property type="match status" value="1"/>
</dbReference>
<dbReference type="Pfam" id="PF00046">
    <property type="entry name" value="Homeodomain"/>
    <property type="match status" value="1"/>
</dbReference>
<dbReference type="PROSITE" id="PS00027">
    <property type="entry name" value="HOMEOBOX_1"/>
    <property type="match status" value="1"/>
</dbReference>
<dbReference type="PROSITE" id="PS51179">
    <property type="entry name" value="POU_3"/>
    <property type="match status" value="1"/>
</dbReference>
<dbReference type="SMART" id="SM00389">
    <property type="entry name" value="HOX"/>
    <property type="match status" value="1"/>
</dbReference>
<dbReference type="GO" id="GO:0000978">
    <property type="term" value="F:RNA polymerase II cis-regulatory region sequence-specific DNA binding"/>
    <property type="evidence" value="ECO:0007669"/>
    <property type="project" value="TreeGrafter"/>
</dbReference>
<dbReference type="PROSITE" id="PS00465">
    <property type="entry name" value="POU_2"/>
    <property type="match status" value="1"/>
</dbReference>
<evidence type="ECO:0000259" key="13">
    <source>
        <dbReference type="PROSITE" id="PS50071"/>
    </source>
</evidence>
<comment type="similarity">
    <text evidence="2">Belongs to the POU transcription factor family. Class-2 subfamily.</text>
</comment>
<dbReference type="GO" id="GO:0000981">
    <property type="term" value="F:DNA-binding transcription factor activity, RNA polymerase II-specific"/>
    <property type="evidence" value="ECO:0007669"/>
    <property type="project" value="InterPro"/>
</dbReference>